<dbReference type="Pfam" id="PF01557">
    <property type="entry name" value="FAA_hydrolase"/>
    <property type="match status" value="1"/>
</dbReference>
<dbReference type="GO" id="GO:0046872">
    <property type="term" value="F:metal ion binding"/>
    <property type="evidence" value="ECO:0007669"/>
    <property type="project" value="UniProtKB-KW"/>
</dbReference>
<evidence type="ECO:0000313" key="3">
    <source>
        <dbReference type="EMBL" id="AMQ56718.1"/>
    </source>
</evidence>
<dbReference type="SUPFAM" id="SSF56529">
    <property type="entry name" value="FAH"/>
    <property type="match status" value="1"/>
</dbReference>
<evidence type="ECO:0000313" key="4">
    <source>
        <dbReference type="Proteomes" id="UP000073816"/>
    </source>
</evidence>
<protein>
    <submittedName>
        <fullName evidence="3">2-hydroxyhepta-2,4-diene-1,7-dioate isomerase</fullName>
    </submittedName>
</protein>
<sequence>MKIICIGRNYAAHIEELKNEKPGKPVVFLKPDTALLKGGAPFFYPDFSENIHHEVELVLKVSKEGKYIQPQFAHRYFEEIGLGIDFTARDLQDQCKAKGLPWEIAKAFNGSAPIGDFKSVSAFSDLKDIDFHLEINGELKQKGNTSLMLFDFATIIAYVSQFFTLKKGDLIYTGTPAGVGPVKIGDHLVGYIGNEKMLDFEVK</sequence>
<dbReference type="PANTHER" id="PTHR11820:SF7">
    <property type="entry name" value="ACYLPYRUVASE FAHD1, MITOCHONDRIAL"/>
    <property type="match status" value="1"/>
</dbReference>
<dbReference type="GO" id="GO:0016853">
    <property type="term" value="F:isomerase activity"/>
    <property type="evidence" value="ECO:0007669"/>
    <property type="project" value="UniProtKB-KW"/>
</dbReference>
<dbReference type="GO" id="GO:0018773">
    <property type="term" value="F:acetylpyruvate hydrolase activity"/>
    <property type="evidence" value="ECO:0007669"/>
    <property type="project" value="TreeGrafter"/>
</dbReference>
<dbReference type="STRING" id="1727163.AO498_09810"/>
<organism evidence="3 4">
    <name type="scientific">Algoriphagus sanaruensis</name>
    <dbReference type="NCBI Taxonomy" id="1727163"/>
    <lineage>
        <taxon>Bacteria</taxon>
        <taxon>Pseudomonadati</taxon>
        <taxon>Bacteroidota</taxon>
        <taxon>Cytophagia</taxon>
        <taxon>Cytophagales</taxon>
        <taxon>Cyclobacteriaceae</taxon>
        <taxon>Algoriphagus</taxon>
    </lineage>
</organism>
<dbReference type="RefSeq" id="WP_067546710.1">
    <property type="nucleotide sequence ID" value="NZ_CP012836.1"/>
</dbReference>
<reference evidence="3 4" key="2">
    <citation type="journal article" date="2016" name="Genome Announc.">
        <title>Complete Genome Sequence of Algoriphagus sp. Strain M8-2, Isolated from a Brackish Lake.</title>
        <authorList>
            <person name="Muraguchi Y."/>
            <person name="Kushimoto K."/>
            <person name="Ohtsubo Y."/>
            <person name="Suzuki T."/>
            <person name="Dohra H."/>
            <person name="Kimbara K."/>
            <person name="Shintani M."/>
        </authorList>
    </citation>
    <scope>NUCLEOTIDE SEQUENCE [LARGE SCALE GENOMIC DNA]</scope>
    <source>
        <strain evidence="3 4">M8-2</strain>
    </source>
</reference>
<reference evidence="4" key="1">
    <citation type="submission" date="2015-09" db="EMBL/GenBank/DDBJ databases">
        <title>Complete sequence of Algoriphagus sp. M8-2.</title>
        <authorList>
            <person name="Shintani M."/>
        </authorList>
    </citation>
    <scope>NUCLEOTIDE SEQUENCE [LARGE SCALE GENOMIC DNA]</scope>
    <source>
        <strain evidence="4">M8-2</strain>
    </source>
</reference>
<keyword evidence="4" id="KW-1185">Reference proteome</keyword>
<gene>
    <name evidence="3" type="ORF">AO498_09810</name>
</gene>
<dbReference type="EMBL" id="CP012836">
    <property type="protein sequence ID" value="AMQ56718.1"/>
    <property type="molecule type" value="Genomic_DNA"/>
</dbReference>
<dbReference type="Proteomes" id="UP000073816">
    <property type="component" value="Chromosome"/>
</dbReference>
<dbReference type="PATRIC" id="fig|1727163.4.peg.2049"/>
<proteinExistence type="predicted"/>
<evidence type="ECO:0000259" key="2">
    <source>
        <dbReference type="Pfam" id="PF01557"/>
    </source>
</evidence>
<name>A0A142ENL3_9BACT</name>
<keyword evidence="3" id="KW-0413">Isomerase</keyword>
<dbReference type="InterPro" id="IPR036663">
    <property type="entry name" value="Fumarylacetoacetase_C_sf"/>
</dbReference>
<dbReference type="KEGG" id="alm:AO498_09810"/>
<accession>A0A142ENL3</accession>
<keyword evidence="1" id="KW-0479">Metal-binding</keyword>
<dbReference type="Gene3D" id="3.90.850.10">
    <property type="entry name" value="Fumarylacetoacetase-like, C-terminal domain"/>
    <property type="match status" value="1"/>
</dbReference>
<evidence type="ECO:0000256" key="1">
    <source>
        <dbReference type="ARBA" id="ARBA00022723"/>
    </source>
</evidence>
<dbReference type="PANTHER" id="PTHR11820">
    <property type="entry name" value="ACYLPYRUVASE"/>
    <property type="match status" value="1"/>
</dbReference>
<dbReference type="AlphaFoldDB" id="A0A142ENL3"/>
<dbReference type="OrthoDB" id="9805307at2"/>
<feature type="domain" description="Fumarylacetoacetase-like C-terminal" evidence="2">
    <location>
        <begin position="2"/>
        <end position="189"/>
    </location>
</feature>
<dbReference type="InterPro" id="IPR011234">
    <property type="entry name" value="Fumarylacetoacetase-like_C"/>
</dbReference>